<gene>
    <name evidence="2" type="ORF">GCM10010923_24770</name>
</gene>
<feature type="region of interest" description="Disordered" evidence="1">
    <location>
        <begin position="216"/>
        <end position="284"/>
    </location>
</feature>
<evidence type="ECO:0000313" key="2">
    <source>
        <dbReference type="EMBL" id="GGA13074.1"/>
    </source>
</evidence>
<organism evidence="2 3">
    <name type="scientific">Blastomonas marina</name>
    <dbReference type="NCBI Taxonomy" id="1867408"/>
    <lineage>
        <taxon>Bacteria</taxon>
        <taxon>Pseudomonadati</taxon>
        <taxon>Pseudomonadota</taxon>
        <taxon>Alphaproteobacteria</taxon>
        <taxon>Sphingomonadales</taxon>
        <taxon>Sphingomonadaceae</taxon>
        <taxon>Blastomonas</taxon>
    </lineage>
</organism>
<feature type="region of interest" description="Disordered" evidence="1">
    <location>
        <begin position="351"/>
        <end position="380"/>
    </location>
</feature>
<dbReference type="EMBL" id="BMID01000001">
    <property type="protein sequence ID" value="GGA13074.1"/>
    <property type="molecule type" value="Genomic_DNA"/>
</dbReference>
<proteinExistence type="predicted"/>
<feature type="region of interest" description="Disordered" evidence="1">
    <location>
        <begin position="23"/>
        <end position="47"/>
    </location>
</feature>
<comment type="caution">
    <text evidence="2">The sequence shown here is derived from an EMBL/GenBank/DDBJ whole genome shotgun (WGS) entry which is preliminary data.</text>
</comment>
<protein>
    <submittedName>
        <fullName evidence="2">Uncharacterized protein</fullName>
    </submittedName>
</protein>
<feature type="compositionally biased region" description="Acidic residues" evidence="1">
    <location>
        <begin position="28"/>
        <end position="37"/>
    </location>
</feature>
<keyword evidence="3" id="KW-1185">Reference proteome</keyword>
<accession>A0ABQ1FI48</accession>
<evidence type="ECO:0000313" key="3">
    <source>
        <dbReference type="Proteomes" id="UP000603317"/>
    </source>
</evidence>
<name>A0ABQ1FI48_9SPHN</name>
<sequence>MGVRHRGYVMDSLRGNFYDADLDPYASDSDDDHDQFDEVPPAPVGQDERRMQVRAYNFWASLLENRNYPSIEDLDPTALPDFGPHSVLLDFSTGIDNPAIPFLGDLLAEECDGTASEIACLEDVPSRSLLSRITDHYMQIIANQAPIGFEAEFVNQAGNTVLYRGILLPFSSDDETIDFIYGVINWKELADQDTTDALMLEVDQSLELSLAEAIEDEDEEVEIDRFPPAPDFDDTQVDGWADGPASEGAETGPGTGDSVADLPGEDAPLPGSEDHARDLPEPSFGLKRTVDMIVPPVVDASEPLDLDGYAEDDDEPIDPASYAPDYGDTEENETGNDSVYASLAGAHVEALAEDDDEEDWADPEGEAAVPTPYEPESEPVTDAATLPAVAEADVADGLTELAPEDMGLADWLASARELAQAAKGSEERTRFALYHAIGRAYDFSIAAQEAPEDFEQLIEEAGLTVQDRAPMTPIVKLVFGADYDKTRVTEYAAALSHAHRLGVERGELAQVLSDARGGLKAIVREERKLRKAEQGKAVEVTDGVREEIADKLRALDPQGFEDVARDGAEFALLMVRRQADGTIVLLGEVPEDIGLVEKAARKLLD</sequence>
<evidence type="ECO:0000256" key="1">
    <source>
        <dbReference type="SAM" id="MobiDB-lite"/>
    </source>
</evidence>
<reference evidence="3" key="1">
    <citation type="journal article" date="2019" name="Int. J. Syst. Evol. Microbiol.">
        <title>The Global Catalogue of Microorganisms (GCM) 10K type strain sequencing project: providing services to taxonomists for standard genome sequencing and annotation.</title>
        <authorList>
            <consortium name="The Broad Institute Genomics Platform"/>
            <consortium name="The Broad Institute Genome Sequencing Center for Infectious Disease"/>
            <person name="Wu L."/>
            <person name="Ma J."/>
        </authorList>
    </citation>
    <scope>NUCLEOTIDE SEQUENCE [LARGE SCALE GENOMIC DNA]</scope>
    <source>
        <strain evidence="3">CGMCC 1.15297</strain>
    </source>
</reference>
<dbReference type="Proteomes" id="UP000603317">
    <property type="component" value="Unassembled WGS sequence"/>
</dbReference>
<feature type="compositionally biased region" description="Acidic residues" evidence="1">
    <location>
        <begin position="351"/>
        <end position="365"/>
    </location>
</feature>
<feature type="region of interest" description="Disordered" evidence="1">
    <location>
        <begin position="302"/>
        <end position="336"/>
    </location>
</feature>
<feature type="compositionally biased region" description="Acidic residues" evidence="1">
    <location>
        <begin position="302"/>
        <end position="317"/>
    </location>
</feature>